<evidence type="ECO:0000313" key="1">
    <source>
        <dbReference type="EMBL" id="APA94986.1"/>
    </source>
</evidence>
<evidence type="ECO:0000313" key="2">
    <source>
        <dbReference type="Proteomes" id="UP000180166"/>
    </source>
</evidence>
<dbReference type="EMBL" id="CP017839">
    <property type="protein sequence ID" value="APA94986.1"/>
    <property type="molecule type" value="Genomic_DNA"/>
</dbReference>
<dbReference type="Proteomes" id="UP000180166">
    <property type="component" value="Chromosome"/>
</dbReference>
<sequence>MSRREQSLSNRAGHANIPSGPMIDRHLTLNAQNLSYPTAIRNTDAGFGRAVRVRTTALRQEFLTQHPQAVLADVAWCSRAIAGYLSLDDPHGDSAPLRQAAADAAAAQTARLRSVARPAGQEPIEVTLDGTAWVVPAGGGAVVPPTVADLLNGLWPALVTRDREQLALLLGAPGAPGYPLAATARTGHPAEACLYLWADAWQRVWTGDPAAETVIVDGIEAAVDAQSLAADDYALTIAYSALCLLDAVLRGEAAEFETALVEGLEFHRRFWDTPQRWLDPEGFIAWPLLAVTCLAVDRGLRPSLTPAYLPPGLLYGFHSARSQ</sequence>
<accession>A0ABC8AL74</accession>
<proteinExistence type="predicted"/>
<dbReference type="InterPro" id="IPR029074">
    <property type="entry name" value="Imm49"/>
</dbReference>
<protein>
    <submittedName>
        <fullName evidence="1">Uncharacterized protein</fullName>
    </submittedName>
</protein>
<dbReference type="Pfam" id="PF15575">
    <property type="entry name" value="Imm49"/>
    <property type="match status" value="1"/>
</dbReference>
<organism evidence="1 2">
    <name type="scientific">Nocardia seriolae</name>
    <dbReference type="NCBI Taxonomy" id="37332"/>
    <lineage>
        <taxon>Bacteria</taxon>
        <taxon>Bacillati</taxon>
        <taxon>Actinomycetota</taxon>
        <taxon>Actinomycetes</taxon>
        <taxon>Mycobacteriales</taxon>
        <taxon>Nocardiaceae</taxon>
        <taxon>Nocardia</taxon>
    </lineage>
</organism>
<reference evidence="1 2" key="1">
    <citation type="submission" date="2016-10" db="EMBL/GenBank/DDBJ databases">
        <title>Genome sequence of Nocardia seriolae strain EM150506, isolated from Anguila japonica.</title>
        <authorList>
            <person name="Han H.-J."/>
        </authorList>
    </citation>
    <scope>NUCLEOTIDE SEQUENCE [LARGE SCALE GENOMIC DNA]</scope>
    <source>
        <strain evidence="1 2">EM150506</strain>
    </source>
</reference>
<name>A0ABC8AL74_9NOCA</name>
<dbReference type="AlphaFoldDB" id="A0ABC8AL74"/>
<dbReference type="KEGG" id="nsr:NS506_00912"/>
<gene>
    <name evidence="1" type="ORF">NS506_00912</name>
</gene>